<dbReference type="Pfam" id="PF08031">
    <property type="entry name" value="BBE"/>
    <property type="match status" value="1"/>
</dbReference>
<dbReference type="AlphaFoldDB" id="A0AAP0PQD9"/>
<dbReference type="InterPro" id="IPR036318">
    <property type="entry name" value="FAD-bd_PCMH-like_sf"/>
</dbReference>
<keyword evidence="4" id="KW-0732">Signal</keyword>
<evidence type="ECO:0000256" key="2">
    <source>
        <dbReference type="ARBA" id="ARBA00005466"/>
    </source>
</evidence>
<comment type="caution">
    <text evidence="9">The sequence shown here is derived from an EMBL/GenBank/DDBJ whole genome shotgun (WGS) entry which is preliminary data.</text>
</comment>
<keyword evidence="7" id="KW-0812">Transmembrane</keyword>
<dbReference type="PANTHER" id="PTHR32448">
    <property type="entry name" value="OS08G0158400 PROTEIN"/>
    <property type="match status" value="1"/>
</dbReference>
<protein>
    <recommendedName>
        <fullName evidence="8">FAD-binding PCMH-type domain-containing protein</fullName>
    </recommendedName>
</protein>
<comment type="cofactor">
    <cofactor evidence="1">
        <name>FAD</name>
        <dbReference type="ChEBI" id="CHEBI:57692"/>
    </cofactor>
</comment>
<keyword evidence="5" id="KW-0274">FAD</keyword>
<keyword evidence="6" id="KW-0325">Glycoprotein</keyword>
<dbReference type="SUPFAM" id="SSF56176">
    <property type="entry name" value="FAD-binding/transporter-associated domain-like"/>
    <property type="match status" value="1"/>
</dbReference>
<organism evidence="9 10">
    <name type="scientific">Stephania japonica</name>
    <dbReference type="NCBI Taxonomy" id="461633"/>
    <lineage>
        <taxon>Eukaryota</taxon>
        <taxon>Viridiplantae</taxon>
        <taxon>Streptophyta</taxon>
        <taxon>Embryophyta</taxon>
        <taxon>Tracheophyta</taxon>
        <taxon>Spermatophyta</taxon>
        <taxon>Magnoliopsida</taxon>
        <taxon>Ranunculales</taxon>
        <taxon>Menispermaceae</taxon>
        <taxon>Menispermoideae</taxon>
        <taxon>Cissampelideae</taxon>
        <taxon>Stephania</taxon>
    </lineage>
</organism>
<evidence type="ECO:0000256" key="6">
    <source>
        <dbReference type="ARBA" id="ARBA00023180"/>
    </source>
</evidence>
<gene>
    <name evidence="9" type="ORF">Sjap_000398</name>
</gene>
<name>A0AAP0PQD9_9MAGN</name>
<evidence type="ECO:0000256" key="5">
    <source>
        <dbReference type="ARBA" id="ARBA00022827"/>
    </source>
</evidence>
<feature type="domain" description="FAD-binding PCMH-type" evidence="8">
    <location>
        <begin position="94"/>
        <end position="270"/>
    </location>
</feature>
<dbReference type="GO" id="GO:0071949">
    <property type="term" value="F:FAD binding"/>
    <property type="evidence" value="ECO:0007669"/>
    <property type="project" value="InterPro"/>
</dbReference>
<feature type="transmembrane region" description="Helical" evidence="7">
    <location>
        <begin position="21"/>
        <end position="40"/>
    </location>
</feature>
<dbReference type="InterPro" id="IPR016166">
    <property type="entry name" value="FAD-bd_PCMH"/>
</dbReference>
<evidence type="ECO:0000256" key="7">
    <source>
        <dbReference type="SAM" id="Phobius"/>
    </source>
</evidence>
<evidence type="ECO:0000313" key="10">
    <source>
        <dbReference type="Proteomes" id="UP001417504"/>
    </source>
</evidence>
<dbReference type="InterPro" id="IPR016169">
    <property type="entry name" value="FAD-bd_PCMH_sub2"/>
</dbReference>
<dbReference type="Proteomes" id="UP001417504">
    <property type="component" value="Unassembled WGS sequence"/>
</dbReference>
<dbReference type="Gene3D" id="3.40.462.20">
    <property type="match status" value="1"/>
</dbReference>
<keyword evidence="7" id="KW-0472">Membrane</keyword>
<keyword evidence="10" id="KW-1185">Reference proteome</keyword>
<dbReference type="Gene3D" id="3.30.465.10">
    <property type="match status" value="1"/>
</dbReference>
<evidence type="ECO:0000259" key="8">
    <source>
        <dbReference type="PROSITE" id="PS51387"/>
    </source>
</evidence>
<dbReference type="InterPro" id="IPR016167">
    <property type="entry name" value="FAD-bd_PCMH_sub1"/>
</dbReference>
<comment type="similarity">
    <text evidence="2">Belongs to the oxygen-dependent FAD-linked oxidoreductase family.</text>
</comment>
<sequence length="545" mass="61589">MYKRKTKDHSSSLEMATTSSITLSALPLLSLFQILVLFFVTSSASNSSNIHYDAFFNCLSKPSHSQIPIYPPNTSSYNLTLISSIANPRFITPKASKPLLIIKPLNESQVQAVVICSRKHKFQIRTLSGGHDYEGLSYTSNQNLPFVMLDLISFSSIKVDIKRETAWVQAAATLGQLYYNIAKKSPIHAFPAGLGPPVGVGGHISGGGYGALMRKYGLAADNVIDARIVDANGKILNRKSMGEDLFWAIRGGGAASFGVVLSWKIKLVRIPPTVTVFRVSKTLEQGAIPLLHKWQYILHKLPKELAILPWLRKLNLTRELSFVSLFLGKSNELLQIMQESFPELGIKQEDCIEMKWVQATLYLFLLPYNGSLSLLLDRNPATRYPFKSISDYVTKPIPKSVLHELWRRTSEVDYPYIAFIPHGGRMSEIAESEIPYPHREGNMYFLSYEVDWIKEEESTKNMKWMRSLYKYMTPYVSKNPRGAYINYRNLDLGRNGIDGSASYEEAKVWGVKYFKSNFDRLVKVKSKVDPTNFFTNEQTIPVAHT</sequence>
<keyword evidence="7" id="KW-1133">Transmembrane helix</keyword>
<evidence type="ECO:0000256" key="3">
    <source>
        <dbReference type="ARBA" id="ARBA00022630"/>
    </source>
</evidence>
<proteinExistence type="inferred from homology"/>
<dbReference type="InterPro" id="IPR012951">
    <property type="entry name" value="BBE"/>
</dbReference>
<evidence type="ECO:0000256" key="4">
    <source>
        <dbReference type="ARBA" id="ARBA00022729"/>
    </source>
</evidence>
<evidence type="ECO:0000256" key="1">
    <source>
        <dbReference type="ARBA" id="ARBA00001974"/>
    </source>
</evidence>
<dbReference type="Pfam" id="PF01565">
    <property type="entry name" value="FAD_binding_4"/>
    <property type="match status" value="1"/>
</dbReference>
<keyword evidence="3" id="KW-0285">Flavoprotein</keyword>
<dbReference type="EMBL" id="JBBNAE010000001">
    <property type="protein sequence ID" value="KAK9152918.1"/>
    <property type="molecule type" value="Genomic_DNA"/>
</dbReference>
<dbReference type="InterPro" id="IPR006094">
    <property type="entry name" value="Oxid_FAD_bind_N"/>
</dbReference>
<dbReference type="PROSITE" id="PS51387">
    <property type="entry name" value="FAD_PCMH"/>
    <property type="match status" value="1"/>
</dbReference>
<reference evidence="9 10" key="1">
    <citation type="submission" date="2024-01" db="EMBL/GenBank/DDBJ databases">
        <title>Genome assemblies of Stephania.</title>
        <authorList>
            <person name="Yang L."/>
        </authorList>
    </citation>
    <scope>NUCLEOTIDE SEQUENCE [LARGE SCALE GENOMIC DNA]</scope>
    <source>
        <strain evidence="9">QJT</strain>
        <tissue evidence="9">Leaf</tissue>
    </source>
</reference>
<dbReference type="Gene3D" id="3.30.43.10">
    <property type="entry name" value="Uridine Diphospho-n-acetylenolpyruvylglucosamine Reductase, domain 2"/>
    <property type="match status" value="1"/>
</dbReference>
<accession>A0AAP0PQD9</accession>
<evidence type="ECO:0000313" key="9">
    <source>
        <dbReference type="EMBL" id="KAK9152918.1"/>
    </source>
</evidence>
<dbReference type="GO" id="GO:0016491">
    <property type="term" value="F:oxidoreductase activity"/>
    <property type="evidence" value="ECO:0007669"/>
    <property type="project" value="InterPro"/>
</dbReference>